<name>A0ABT3ACY1_9ALTE</name>
<accession>A0ABT3ACY1</accession>
<dbReference type="RefSeq" id="WP_263713792.1">
    <property type="nucleotide sequence ID" value="NZ_JAOWKX010000011.1"/>
</dbReference>
<gene>
    <name evidence="2" type="ORF">OE749_17575</name>
</gene>
<dbReference type="EMBL" id="JAOWKX010000011">
    <property type="protein sequence ID" value="MCV2886510.1"/>
    <property type="molecule type" value="Genomic_DNA"/>
</dbReference>
<keyword evidence="1" id="KW-0732">Signal</keyword>
<protein>
    <submittedName>
        <fullName evidence="2">Uncharacterized protein</fullName>
    </submittedName>
</protein>
<feature type="signal peptide" evidence="1">
    <location>
        <begin position="1"/>
        <end position="26"/>
    </location>
</feature>
<feature type="chain" id="PRO_5046278102" evidence="1">
    <location>
        <begin position="27"/>
        <end position="138"/>
    </location>
</feature>
<evidence type="ECO:0000313" key="2">
    <source>
        <dbReference type="EMBL" id="MCV2886510.1"/>
    </source>
</evidence>
<organism evidence="2 3">
    <name type="scientific">Fluctibacter corallii</name>
    <dbReference type="NCBI Taxonomy" id="2984329"/>
    <lineage>
        <taxon>Bacteria</taxon>
        <taxon>Pseudomonadati</taxon>
        <taxon>Pseudomonadota</taxon>
        <taxon>Gammaproteobacteria</taxon>
        <taxon>Alteromonadales</taxon>
        <taxon>Alteromonadaceae</taxon>
        <taxon>Fluctibacter</taxon>
    </lineage>
</organism>
<keyword evidence="3" id="KW-1185">Reference proteome</keyword>
<dbReference type="Proteomes" id="UP001652504">
    <property type="component" value="Unassembled WGS sequence"/>
</dbReference>
<proteinExistence type="predicted"/>
<evidence type="ECO:0000256" key="1">
    <source>
        <dbReference type="SAM" id="SignalP"/>
    </source>
</evidence>
<evidence type="ECO:0000313" key="3">
    <source>
        <dbReference type="Proteomes" id="UP001652504"/>
    </source>
</evidence>
<comment type="caution">
    <text evidence="2">The sequence shown here is derived from an EMBL/GenBank/DDBJ whole genome shotgun (WGS) entry which is preliminary data.</text>
</comment>
<reference evidence="2 3" key="1">
    <citation type="submission" date="2022-10" db="EMBL/GenBank/DDBJ databases">
        <title>Aestuariibacter sp. AA17 isolated from Montipora capitata coral fragment.</title>
        <authorList>
            <person name="Emsley S.A."/>
            <person name="Pfannmuller K.M."/>
            <person name="Loughran R.M."/>
            <person name="Shlafstein M."/>
            <person name="Papke E."/>
            <person name="Saw J.H."/>
            <person name="Ushijima B."/>
            <person name="Videau P."/>
        </authorList>
    </citation>
    <scope>NUCLEOTIDE SEQUENCE [LARGE SCALE GENOMIC DNA]</scope>
    <source>
        <strain evidence="2 3">AA17</strain>
    </source>
</reference>
<sequence>MKGNSVISFNVLMFVLLLIVSNASLASTKPLTFQWTEIDFADAYRLEYSKDNGNSWNHLPLTQATTLAVESTEKGDVFRVIACINVPPSMQTQCEEVAQYSDEYTVTHLSNERRVIFMHTDLLGSPVAMSDEFGNAIK</sequence>